<protein>
    <submittedName>
        <fullName evidence="1">Uncharacterized protein</fullName>
    </submittedName>
</protein>
<dbReference type="AlphaFoldDB" id="A1ZQC0"/>
<keyword evidence="2" id="KW-1185">Reference proteome</keyword>
<sequence>MGIHSRVSICPSCNIYHQTIGIDGNIKKKTSKASKNSFYIILSWAALPPIVNYPKDT</sequence>
<evidence type="ECO:0000313" key="1">
    <source>
        <dbReference type="EMBL" id="EAY27529.1"/>
    </source>
</evidence>
<reference evidence="1 2" key="1">
    <citation type="submission" date="2007-01" db="EMBL/GenBank/DDBJ databases">
        <authorList>
            <person name="Haygood M."/>
            <person name="Podell S."/>
            <person name="Anderson C."/>
            <person name="Hopkinson B."/>
            <person name="Roe K."/>
            <person name="Barbeau K."/>
            <person name="Gaasterland T."/>
            <person name="Ferriera S."/>
            <person name="Johnson J."/>
            <person name="Kravitz S."/>
            <person name="Beeson K."/>
            <person name="Sutton G."/>
            <person name="Rogers Y.-H."/>
            <person name="Friedman R."/>
            <person name="Frazier M."/>
            <person name="Venter J.C."/>
        </authorList>
    </citation>
    <scope>NUCLEOTIDE SEQUENCE [LARGE SCALE GENOMIC DNA]</scope>
    <source>
        <strain evidence="1 2">ATCC 23134</strain>
    </source>
</reference>
<dbReference type="EMBL" id="AAWS01000023">
    <property type="protein sequence ID" value="EAY27529.1"/>
    <property type="molecule type" value="Genomic_DNA"/>
</dbReference>
<proteinExistence type="predicted"/>
<name>A1ZQC0_MICM2</name>
<comment type="caution">
    <text evidence="1">The sequence shown here is derived from an EMBL/GenBank/DDBJ whole genome shotgun (WGS) entry which is preliminary data.</text>
</comment>
<evidence type="ECO:0000313" key="2">
    <source>
        <dbReference type="Proteomes" id="UP000004095"/>
    </source>
</evidence>
<organism evidence="1 2">
    <name type="scientific">Microscilla marina ATCC 23134</name>
    <dbReference type="NCBI Taxonomy" id="313606"/>
    <lineage>
        <taxon>Bacteria</taxon>
        <taxon>Pseudomonadati</taxon>
        <taxon>Bacteroidota</taxon>
        <taxon>Cytophagia</taxon>
        <taxon>Cytophagales</taxon>
        <taxon>Microscillaceae</taxon>
        <taxon>Microscilla</taxon>
    </lineage>
</organism>
<accession>A1ZQC0</accession>
<gene>
    <name evidence="1" type="ORF">M23134_06930</name>
</gene>
<dbReference type="Proteomes" id="UP000004095">
    <property type="component" value="Unassembled WGS sequence"/>
</dbReference>